<feature type="domain" description="CzcB-like barrel-sandwich hybrid" evidence="5">
    <location>
        <begin position="72"/>
        <end position="195"/>
    </location>
</feature>
<dbReference type="GO" id="GO:0015562">
    <property type="term" value="F:efflux transmembrane transporter activity"/>
    <property type="evidence" value="ECO:0007669"/>
    <property type="project" value="TreeGrafter"/>
</dbReference>
<dbReference type="PANTHER" id="PTHR30469">
    <property type="entry name" value="MULTIDRUG RESISTANCE PROTEIN MDTA"/>
    <property type="match status" value="1"/>
</dbReference>
<evidence type="ECO:0000256" key="2">
    <source>
        <dbReference type="SAM" id="Phobius"/>
    </source>
</evidence>
<name>A0A380BKU6_SPHSI</name>
<dbReference type="Pfam" id="PF25954">
    <property type="entry name" value="Beta-barrel_RND_2"/>
    <property type="match status" value="1"/>
</dbReference>
<protein>
    <submittedName>
        <fullName evidence="6">Macrolide-specific efflux protein macA</fullName>
    </submittedName>
</protein>
<dbReference type="InterPro" id="IPR058647">
    <property type="entry name" value="BSH_CzcB-like"/>
</dbReference>
<sequence length="352" mass="38072">MKRTIITIVIIVAALAGIMFILNKNKEKNKAETEIVAQQNAAVAVRIDTVAVREMSAQYISNGTFMPFKEMRLSAETPGRVKTVLVDEGDYVTAGQVLATVVGDKLNVNTQNAQAAYNTSKADYERYKNAFQTGGVTQQQLDQAKLKMESDLNNLKSAQLNASDATVRAGISGTINERKIEPGTYVSPGTEMFSLVNVGTLKLRVNVDEKNVVTLKVGQNIKITASVYPDKSFEGKITFIAPKADGSLNFPVEIEVKNNQNNELRAGMYGTAVFGADQLLPVLTVPRTAFVGSVSSNQIFVNENNKAVLKTITSGRNFGDYVEVLDGLSAGQIVITSGQINLLNNTPISIIK</sequence>
<dbReference type="Pfam" id="PF25967">
    <property type="entry name" value="RND-MFP_C"/>
    <property type="match status" value="1"/>
</dbReference>
<dbReference type="Gene3D" id="2.40.420.20">
    <property type="match status" value="1"/>
</dbReference>
<evidence type="ECO:0000259" key="4">
    <source>
        <dbReference type="Pfam" id="PF25967"/>
    </source>
</evidence>
<dbReference type="EMBL" id="UGYW01000002">
    <property type="protein sequence ID" value="SUJ02459.1"/>
    <property type="molecule type" value="Genomic_DNA"/>
</dbReference>
<dbReference type="InterPro" id="IPR058792">
    <property type="entry name" value="Beta-barrel_RND_2"/>
</dbReference>
<dbReference type="Pfam" id="PF25973">
    <property type="entry name" value="BSH_CzcB"/>
    <property type="match status" value="1"/>
</dbReference>
<dbReference type="NCBIfam" id="TIGR01730">
    <property type="entry name" value="RND_mfp"/>
    <property type="match status" value="1"/>
</dbReference>
<dbReference type="InterPro" id="IPR006143">
    <property type="entry name" value="RND_pump_MFP"/>
</dbReference>
<accession>A0A380BKU6</accession>
<dbReference type="SUPFAM" id="SSF111369">
    <property type="entry name" value="HlyD-like secretion proteins"/>
    <property type="match status" value="1"/>
</dbReference>
<dbReference type="InterPro" id="IPR058627">
    <property type="entry name" value="MdtA-like_C"/>
</dbReference>
<dbReference type="Proteomes" id="UP000254893">
    <property type="component" value="Unassembled WGS sequence"/>
</dbReference>
<dbReference type="AlphaFoldDB" id="A0A380BKU6"/>
<proteinExistence type="inferred from homology"/>
<feature type="domain" description="CusB-like beta-barrel" evidence="3">
    <location>
        <begin position="203"/>
        <end position="276"/>
    </location>
</feature>
<keyword evidence="2" id="KW-1133">Transmembrane helix</keyword>
<keyword evidence="2" id="KW-0812">Transmembrane</keyword>
<evidence type="ECO:0000259" key="5">
    <source>
        <dbReference type="Pfam" id="PF25973"/>
    </source>
</evidence>
<organism evidence="6 7">
    <name type="scientific">Sphingobacterium spiritivorum</name>
    <name type="common">Flavobacterium spiritivorum</name>
    <dbReference type="NCBI Taxonomy" id="258"/>
    <lineage>
        <taxon>Bacteria</taxon>
        <taxon>Pseudomonadati</taxon>
        <taxon>Bacteroidota</taxon>
        <taxon>Sphingobacteriia</taxon>
        <taxon>Sphingobacteriales</taxon>
        <taxon>Sphingobacteriaceae</taxon>
        <taxon>Sphingobacterium</taxon>
    </lineage>
</organism>
<dbReference type="PANTHER" id="PTHR30469:SF15">
    <property type="entry name" value="HLYD FAMILY OF SECRETION PROTEINS"/>
    <property type="match status" value="1"/>
</dbReference>
<keyword evidence="2" id="KW-0472">Membrane</keyword>
<reference evidence="6 7" key="1">
    <citation type="submission" date="2018-06" db="EMBL/GenBank/DDBJ databases">
        <authorList>
            <consortium name="Pathogen Informatics"/>
            <person name="Doyle S."/>
        </authorList>
    </citation>
    <scope>NUCLEOTIDE SEQUENCE [LARGE SCALE GENOMIC DNA]</scope>
    <source>
        <strain evidence="6 7">NCTC11388</strain>
    </source>
</reference>
<feature type="domain" description="Multidrug resistance protein MdtA-like C-terminal permuted SH3" evidence="4">
    <location>
        <begin position="282"/>
        <end position="338"/>
    </location>
</feature>
<gene>
    <name evidence="6" type="primary">macA_1</name>
    <name evidence="6" type="ORF">NCTC11388_01016</name>
</gene>
<dbReference type="RefSeq" id="WP_115169353.1">
    <property type="nucleotide sequence ID" value="NZ_UGYW01000002.1"/>
</dbReference>
<feature type="transmembrane region" description="Helical" evidence="2">
    <location>
        <begin position="6"/>
        <end position="22"/>
    </location>
</feature>
<evidence type="ECO:0000256" key="1">
    <source>
        <dbReference type="ARBA" id="ARBA00009477"/>
    </source>
</evidence>
<evidence type="ECO:0000259" key="3">
    <source>
        <dbReference type="Pfam" id="PF25954"/>
    </source>
</evidence>
<dbReference type="GO" id="GO:1990281">
    <property type="term" value="C:efflux pump complex"/>
    <property type="evidence" value="ECO:0007669"/>
    <property type="project" value="TreeGrafter"/>
</dbReference>
<dbReference type="Gene3D" id="2.40.50.100">
    <property type="match status" value="1"/>
</dbReference>
<comment type="similarity">
    <text evidence="1">Belongs to the membrane fusion protein (MFP) (TC 8.A.1) family.</text>
</comment>
<evidence type="ECO:0000313" key="6">
    <source>
        <dbReference type="EMBL" id="SUJ02459.1"/>
    </source>
</evidence>
<dbReference type="Gene3D" id="1.10.287.470">
    <property type="entry name" value="Helix hairpin bin"/>
    <property type="match status" value="1"/>
</dbReference>
<evidence type="ECO:0000313" key="7">
    <source>
        <dbReference type="Proteomes" id="UP000254893"/>
    </source>
</evidence>
<dbReference type="Gene3D" id="2.40.30.170">
    <property type="match status" value="1"/>
</dbReference>